<keyword evidence="4" id="KW-0378">Hydrolase</keyword>
<protein>
    <submittedName>
        <fullName evidence="4">Oleoyl-ACP hydrolase</fullName>
    </submittedName>
</protein>
<dbReference type="eggNOG" id="COG3208">
    <property type="taxonomic scope" value="Bacteria"/>
</dbReference>
<evidence type="ECO:0000256" key="2">
    <source>
        <dbReference type="SAM" id="MobiDB-lite"/>
    </source>
</evidence>
<evidence type="ECO:0000313" key="5">
    <source>
        <dbReference type="Proteomes" id="UP000005275"/>
    </source>
</evidence>
<dbReference type="OrthoDB" id="8480037at2"/>
<dbReference type="PANTHER" id="PTHR11487:SF0">
    <property type="entry name" value="S-ACYL FATTY ACID SYNTHASE THIOESTERASE, MEDIUM CHAIN"/>
    <property type="match status" value="1"/>
</dbReference>
<dbReference type="EMBL" id="CP007031">
    <property type="protein sequence ID" value="AHF03941.1"/>
    <property type="molecule type" value="Genomic_DNA"/>
</dbReference>
<dbReference type="AlphaFoldDB" id="W0E4D5"/>
<evidence type="ECO:0000256" key="1">
    <source>
        <dbReference type="ARBA" id="ARBA00007169"/>
    </source>
</evidence>
<dbReference type="GO" id="GO:0016787">
    <property type="term" value="F:hydrolase activity"/>
    <property type="evidence" value="ECO:0007669"/>
    <property type="project" value="UniProtKB-KW"/>
</dbReference>
<dbReference type="Proteomes" id="UP000005275">
    <property type="component" value="Chromosome"/>
</dbReference>
<evidence type="ECO:0000259" key="3">
    <source>
        <dbReference type="Pfam" id="PF00975"/>
    </source>
</evidence>
<dbReference type="HOGENOM" id="CLU_070456_1_1_6"/>
<keyword evidence="5" id="KW-1185">Reference proteome</keyword>
<organism evidence="4 5">
    <name type="scientific">Marichromatium purpuratum 984</name>
    <dbReference type="NCBI Taxonomy" id="765910"/>
    <lineage>
        <taxon>Bacteria</taxon>
        <taxon>Pseudomonadati</taxon>
        <taxon>Pseudomonadota</taxon>
        <taxon>Gammaproteobacteria</taxon>
        <taxon>Chromatiales</taxon>
        <taxon>Chromatiaceae</taxon>
        <taxon>Marichromatium</taxon>
    </lineage>
</organism>
<name>W0E4D5_MARPU</name>
<dbReference type="InterPro" id="IPR029058">
    <property type="entry name" value="AB_hydrolase_fold"/>
</dbReference>
<reference evidence="4 5" key="1">
    <citation type="submission" date="2013-12" db="EMBL/GenBank/DDBJ databases">
        <authorList>
            <consortium name="DOE Joint Genome Institute"/>
            <person name="Bryant D.A."/>
            <person name="Huntemann M."/>
            <person name="Han J."/>
            <person name="Chen A."/>
            <person name="Kyrpides N."/>
            <person name="Mavromatis K."/>
            <person name="Markowitz V."/>
            <person name="Palaniappan K."/>
            <person name="Ivanova N."/>
            <person name="Schaumberg A."/>
            <person name="Pati A."/>
            <person name="Liolios K."/>
            <person name="Nordberg H.P."/>
            <person name="Cantor M.N."/>
            <person name="Hua S.X."/>
            <person name="Woyke T."/>
        </authorList>
    </citation>
    <scope>NUCLEOTIDE SEQUENCE [LARGE SCALE GENOMIC DNA]</scope>
    <source>
        <strain evidence="4 5">984</strain>
    </source>
</reference>
<dbReference type="Gene3D" id="3.40.50.1820">
    <property type="entry name" value="alpha/beta hydrolase"/>
    <property type="match status" value="1"/>
</dbReference>
<dbReference type="PANTHER" id="PTHR11487">
    <property type="entry name" value="THIOESTERASE"/>
    <property type="match status" value="1"/>
</dbReference>
<feature type="region of interest" description="Disordered" evidence="2">
    <location>
        <begin position="1"/>
        <end position="23"/>
    </location>
</feature>
<dbReference type="InterPro" id="IPR012223">
    <property type="entry name" value="TEII"/>
</dbReference>
<feature type="domain" description="Thioesterase" evidence="3">
    <location>
        <begin position="34"/>
        <end position="252"/>
    </location>
</feature>
<comment type="similarity">
    <text evidence="1">Belongs to the thioesterase family.</text>
</comment>
<dbReference type="KEGG" id="mpur:MARPU_08740"/>
<accession>W0E4D5</accession>
<dbReference type="GO" id="GO:0008610">
    <property type="term" value="P:lipid biosynthetic process"/>
    <property type="evidence" value="ECO:0007669"/>
    <property type="project" value="TreeGrafter"/>
</dbReference>
<dbReference type="STRING" id="765910.MARPU_08740"/>
<dbReference type="InterPro" id="IPR001031">
    <property type="entry name" value="Thioesterase"/>
</dbReference>
<evidence type="ECO:0000313" key="4">
    <source>
        <dbReference type="EMBL" id="AHF03941.1"/>
    </source>
</evidence>
<dbReference type="SUPFAM" id="SSF53474">
    <property type="entry name" value="alpha/beta-Hydrolases"/>
    <property type="match status" value="1"/>
</dbReference>
<dbReference type="Pfam" id="PF00975">
    <property type="entry name" value="Thioesterase"/>
    <property type="match status" value="1"/>
</dbReference>
<sequence>MHADPSRRATPATSVPTATRWIRRPQPRPAARLRLFCLPHAGGTPALFKHWPPLLPEWIEPLMVCLPGRENRFDEPLPEDIPALVAQLAGAVRPWLDRPWALFGHSMGATLAYELTQTLVAQGGPMPEHLVVSARIPPQRHRGGDLHRRDDDALCARLIALGGTPPELLSRPEFRAVVLPAIREDYRLIETYRPDLERAPLPCPLTVFRGRDDADLDAEAAGAWSCCTSADFRIESFPGGHFYLSDKPGVVVARLGALLAS</sequence>
<proteinExistence type="inferred from homology"/>
<dbReference type="RefSeq" id="WP_005224131.1">
    <property type="nucleotide sequence ID" value="NZ_CP007031.1"/>
</dbReference>
<gene>
    <name evidence="4" type="ORF">MARPU_08740</name>
</gene>